<dbReference type="Gene3D" id="3.40.50.1820">
    <property type="entry name" value="alpha/beta hydrolase"/>
    <property type="match status" value="1"/>
</dbReference>
<keyword evidence="4" id="KW-0442">Lipid degradation</keyword>
<organism evidence="8">
    <name type="scientific">Sesamum calycinum</name>
    <dbReference type="NCBI Taxonomy" id="2727403"/>
    <lineage>
        <taxon>Eukaryota</taxon>
        <taxon>Viridiplantae</taxon>
        <taxon>Streptophyta</taxon>
        <taxon>Embryophyta</taxon>
        <taxon>Tracheophyta</taxon>
        <taxon>Spermatophyta</taxon>
        <taxon>Magnoliopsida</taxon>
        <taxon>eudicotyledons</taxon>
        <taxon>Gunneridae</taxon>
        <taxon>Pentapetalae</taxon>
        <taxon>asterids</taxon>
        <taxon>lamiids</taxon>
        <taxon>Lamiales</taxon>
        <taxon>Pedaliaceae</taxon>
        <taxon>Sesamum</taxon>
    </lineage>
</organism>
<evidence type="ECO:0000256" key="4">
    <source>
        <dbReference type="ARBA" id="ARBA00022963"/>
    </source>
</evidence>
<dbReference type="PANTHER" id="PTHR11005">
    <property type="entry name" value="LYSOSOMAL ACID LIPASE-RELATED"/>
    <property type="match status" value="1"/>
</dbReference>
<keyword evidence="3" id="KW-0378">Hydrolase</keyword>
<keyword evidence="5" id="KW-0443">Lipid metabolism</keyword>
<reference evidence="8" key="1">
    <citation type="submission" date="2020-06" db="EMBL/GenBank/DDBJ databases">
        <authorList>
            <person name="Li T."/>
            <person name="Hu X."/>
            <person name="Zhang T."/>
            <person name="Song X."/>
            <person name="Zhang H."/>
            <person name="Dai N."/>
            <person name="Sheng W."/>
            <person name="Hou X."/>
            <person name="Wei L."/>
        </authorList>
    </citation>
    <scope>NUCLEOTIDE SEQUENCE</scope>
    <source>
        <strain evidence="8">KEN8</strain>
        <tissue evidence="8">Leaf</tissue>
    </source>
</reference>
<protein>
    <submittedName>
        <fullName evidence="8">Triacylglycerol lipase 1</fullName>
    </submittedName>
</protein>
<accession>A0AAW2PQS7</accession>
<dbReference type="Pfam" id="PF04083">
    <property type="entry name" value="Abhydro_lipase"/>
    <property type="match status" value="1"/>
</dbReference>
<comment type="similarity">
    <text evidence="1">Belongs to the AB hydrolase superfamily. Lipase family.</text>
</comment>
<sequence>MEFSAAVIAVTGFFFISLLLSTAVGSTVDFMAVSNLRRKSPTAGLCASVIEPSGFPCSEHITQTKDGYVLGLQRVSSSSGSVQPRGSPVLLIHGLFMAGDAWFMDSSNQSLGFILADHGFDVWVGNVRGTRWSHGHVSLSEKDTKFWDWSWQELALYDLGEMIRYINSVTNSKVFVVGHSQGTIMSLAAFTQPDIVQMVEAAALLCPISYLEHITAQFVLRLVKLHLDEVILAMGIHELNFKSNLGTRIIDMMCDGHVECGDLLTSITGKNCCFNNSRIDSYLEFEPHPTSSKNLHHLFQMIRKGTFAMYDYGMWKNLRYYSKLEPPVFELSSIPSSLPIWMGYGGNDALADVSDVKHTLKELPSKPNLLYLENYGHIDFLLSVKSKEDVYDKAYGFLLEDSQFPRARLSENEHCLIRLWLLPAKTVDYNFLLLYNFLWLLPAKTVDYNFLW</sequence>
<feature type="domain" description="Partial AB-hydrolase lipase" evidence="7">
    <location>
        <begin position="48"/>
        <end position="105"/>
    </location>
</feature>
<keyword evidence="6" id="KW-0325">Glycoprotein</keyword>
<keyword evidence="2" id="KW-0732">Signal</keyword>
<evidence type="ECO:0000256" key="3">
    <source>
        <dbReference type="ARBA" id="ARBA00022801"/>
    </source>
</evidence>
<proteinExistence type="inferred from homology"/>
<dbReference type="InterPro" id="IPR006693">
    <property type="entry name" value="AB_hydrolase_lipase"/>
</dbReference>
<evidence type="ECO:0000313" key="8">
    <source>
        <dbReference type="EMBL" id="KAL0356876.1"/>
    </source>
</evidence>
<evidence type="ECO:0000256" key="1">
    <source>
        <dbReference type="ARBA" id="ARBA00010701"/>
    </source>
</evidence>
<dbReference type="AlphaFoldDB" id="A0AAW2PQS7"/>
<dbReference type="GO" id="GO:0016787">
    <property type="term" value="F:hydrolase activity"/>
    <property type="evidence" value="ECO:0007669"/>
    <property type="project" value="UniProtKB-KW"/>
</dbReference>
<comment type="caution">
    <text evidence="8">The sequence shown here is derived from an EMBL/GenBank/DDBJ whole genome shotgun (WGS) entry which is preliminary data.</text>
</comment>
<dbReference type="InterPro" id="IPR029058">
    <property type="entry name" value="AB_hydrolase_fold"/>
</dbReference>
<evidence type="ECO:0000256" key="2">
    <source>
        <dbReference type="ARBA" id="ARBA00022729"/>
    </source>
</evidence>
<reference evidence="8" key="2">
    <citation type="journal article" date="2024" name="Plant">
        <title>Genomic evolution and insights into agronomic trait innovations of Sesamum species.</title>
        <authorList>
            <person name="Miao H."/>
            <person name="Wang L."/>
            <person name="Qu L."/>
            <person name="Liu H."/>
            <person name="Sun Y."/>
            <person name="Le M."/>
            <person name="Wang Q."/>
            <person name="Wei S."/>
            <person name="Zheng Y."/>
            <person name="Lin W."/>
            <person name="Duan Y."/>
            <person name="Cao H."/>
            <person name="Xiong S."/>
            <person name="Wang X."/>
            <person name="Wei L."/>
            <person name="Li C."/>
            <person name="Ma Q."/>
            <person name="Ju M."/>
            <person name="Zhao R."/>
            <person name="Li G."/>
            <person name="Mu C."/>
            <person name="Tian Q."/>
            <person name="Mei H."/>
            <person name="Zhang T."/>
            <person name="Gao T."/>
            <person name="Zhang H."/>
        </authorList>
    </citation>
    <scope>NUCLEOTIDE SEQUENCE</scope>
    <source>
        <strain evidence="8">KEN8</strain>
    </source>
</reference>
<name>A0AAW2PQS7_9LAMI</name>
<dbReference type="SUPFAM" id="SSF53474">
    <property type="entry name" value="alpha/beta-Hydrolases"/>
    <property type="match status" value="1"/>
</dbReference>
<evidence type="ECO:0000256" key="5">
    <source>
        <dbReference type="ARBA" id="ARBA00023098"/>
    </source>
</evidence>
<evidence type="ECO:0000259" key="7">
    <source>
        <dbReference type="Pfam" id="PF04083"/>
    </source>
</evidence>
<dbReference type="EMBL" id="JACGWM010000008">
    <property type="protein sequence ID" value="KAL0356876.1"/>
    <property type="molecule type" value="Genomic_DNA"/>
</dbReference>
<dbReference type="FunFam" id="3.40.50.1820:FF:000057">
    <property type="entry name" value="Lipase"/>
    <property type="match status" value="1"/>
</dbReference>
<gene>
    <name evidence="8" type="ORF">Scaly_1373300</name>
</gene>
<evidence type="ECO:0000256" key="6">
    <source>
        <dbReference type="ARBA" id="ARBA00023180"/>
    </source>
</evidence>
<dbReference type="GO" id="GO:0016042">
    <property type="term" value="P:lipid catabolic process"/>
    <property type="evidence" value="ECO:0007669"/>
    <property type="project" value="UniProtKB-KW"/>
</dbReference>